<evidence type="ECO:0000256" key="1">
    <source>
        <dbReference type="SAM" id="MobiDB-lite"/>
    </source>
</evidence>
<reference evidence="2" key="1">
    <citation type="submission" date="2023-03" db="EMBL/GenBank/DDBJ databases">
        <title>Massive genome expansion in bonnet fungi (Mycena s.s.) driven by repeated elements and novel gene families across ecological guilds.</title>
        <authorList>
            <consortium name="Lawrence Berkeley National Laboratory"/>
            <person name="Harder C.B."/>
            <person name="Miyauchi S."/>
            <person name="Viragh M."/>
            <person name="Kuo A."/>
            <person name="Thoen E."/>
            <person name="Andreopoulos B."/>
            <person name="Lu D."/>
            <person name="Skrede I."/>
            <person name="Drula E."/>
            <person name="Henrissat B."/>
            <person name="Morin E."/>
            <person name="Kohler A."/>
            <person name="Barry K."/>
            <person name="LaButti K."/>
            <person name="Morin E."/>
            <person name="Salamov A."/>
            <person name="Lipzen A."/>
            <person name="Mereny Z."/>
            <person name="Hegedus B."/>
            <person name="Baldrian P."/>
            <person name="Stursova M."/>
            <person name="Weitz H."/>
            <person name="Taylor A."/>
            <person name="Grigoriev I.V."/>
            <person name="Nagy L.G."/>
            <person name="Martin F."/>
            <person name="Kauserud H."/>
        </authorList>
    </citation>
    <scope>NUCLEOTIDE SEQUENCE</scope>
    <source>
        <strain evidence="2">CBHHK200</strain>
    </source>
</reference>
<protein>
    <submittedName>
        <fullName evidence="2">Uncharacterized protein</fullName>
    </submittedName>
</protein>
<organism evidence="2 3">
    <name type="scientific">Mycena alexandri</name>
    <dbReference type="NCBI Taxonomy" id="1745969"/>
    <lineage>
        <taxon>Eukaryota</taxon>
        <taxon>Fungi</taxon>
        <taxon>Dikarya</taxon>
        <taxon>Basidiomycota</taxon>
        <taxon>Agaricomycotina</taxon>
        <taxon>Agaricomycetes</taxon>
        <taxon>Agaricomycetidae</taxon>
        <taxon>Agaricales</taxon>
        <taxon>Marasmiineae</taxon>
        <taxon>Mycenaceae</taxon>
        <taxon>Mycena</taxon>
    </lineage>
</organism>
<keyword evidence="3" id="KW-1185">Reference proteome</keyword>
<dbReference type="AlphaFoldDB" id="A0AAD6WPR0"/>
<dbReference type="Proteomes" id="UP001218188">
    <property type="component" value="Unassembled WGS sequence"/>
</dbReference>
<gene>
    <name evidence="2" type="ORF">C8F04DRAFT_1196530</name>
</gene>
<sequence length="188" mass="20062">MPRSAAGDTSSNPLIVDTPQKRRIIFGGPPSLIKQSTSRVFAPSTSRGPPGLKPAKQVGKGKNSLNDQAQPAAKRRIIFGGPPSLIGRSRITPAEKVAPSNAPGDTAANPLLVVGSPVKKQKYRIFSPAPGETATNPWVVVASPQKKKKAPLSPREQLRLRRRAKKDAEAVTWRALLPRPPPALRVSA</sequence>
<proteinExistence type="predicted"/>
<evidence type="ECO:0000313" key="2">
    <source>
        <dbReference type="EMBL" id="KAJ7020555.1"/>
    </source>
</evidence>
<feature type="compositionally biased region" description="Polar residues" evidence="1">
    <location>
        <begin position="35"/>
        <end position="47"/>
    </location>
</feature>
<evidence type="ECO:0000313" key="3">
    <source>
        <dbReference type="Proteomes" id="UP001218188"/>
    </source>
</evidence>
<feature type="region of interest" description="Disordered" evidence="1">
    <location>
        <begin position="35"/>
        <end position="72"/>
    </location>
</feature>
<accession>A0AAD6WPR0</accession>
<comment type="caution">
    <text evidence="2">The sequence shown here is derived from an EMBL/GenBank/DDBJ whole genome shotgun (WGS) entry which is preliminary data.</text>
</comment>
<name>A0AAD6WPR0_9AGAR</name>
<dbReference type="EMBL" id="JARJCM010000259">
    <property type="protein sequence ID" value="KAJ7020555.1"/>
    <property type="molecule type" value="Genomic_DNA"/>
</dbReference>